<dbReference type="InterPro" id="IPR029063">
    <property type="entry name" value="SAM-dependent_MTases_sf"/>
</dbReference>
<evidence type="ECO:0000259" key="2">
    <source>
        <dbReference type="Pfam" id="PF01170"/>
    </source>
</evidence>
<dbReference type="AlphaFoldDB" id="A0A3M2LFM9"/>
<organism evidence="3 4">
    <name type="scientific">Streptomyces triticirhizae</name>
    <dbReference type="NCBI Taxonomy" id="2483353"/>
    <lineage>
        <taxon>Bacteria</taxon>
        <taxon>Bacillati</taxon>
        <taxon>Actinomycetota</taxon>
        <taxon>Actinomycetes</taxon>
        <taxon>Kitasatosporales</taxon>
        <taxon>Streptomycetaceae</taxon>
        <taxon>Streptomyces</taxon>
    </lineage>
</organism>
<keyword evidence="3" id="KW-0489">Methyltransferase</keyword>
<dbReference type="CDD" id="cd02440">
    <property type="entry name" value="AdoMet_MTases"/>
    <property type="match status" value="1"/>
</dbReference>
<evidence type="ECO:0000313" key="3">
    <source>
        <dbReference type="EMBL" id="RMI36272.1"/>
    </source>
</evidence>
<gene>
    <name evidence="3" type="ORF">EBN88_21995</name>
</gene>
<dbReference type="EMBL" id="RFFJ01000149">
    <property type="protein sequence ID" value="RMI36272.1"/>
    <property type="molecule type" value="Genomic_DNA"/>
</dbReference>
<comment type="caution">
    <text evidence="3">The sequence shown here is derived from an EMBL/GenBank/DDBJ whole genome shotgun (WGS) entry which is preliminary data.</text>
</comment>
<dbReference type="PANTHER" id="PTHR14911:SF13">
    <property type="entry name" value="TRNA (GUANINE(6)-N2)-METHYLTRANSFERASE THUMP3"/>
    <property type="match status" value="1"/>
</dbReference>
<feature type="region of interest" description="Disordered" evidence="1">
    <location>
        <begin position="320"/>
        <end position="351"/>
    </location>
</feature>
<keyword evidence="4" id="KW-1185">Reference proteome</keyword>
<reference evidence="3 4" key="1">
    <citation type="submission" date="2018-10" db="EMBL/GenBank/DDBJ databases">
        <title>Isolation, diversity and antifungal activity of actinobacteria from wheat.</title>
        <authorList>
            <person name="Han C."/>
        </authorList>
    </citation>
    <scope>NUCLEOTIDE SEQUENCE [LARGE SCALE GENOMIC DNA]</scope>
    <source>
        <strain evidence="3 4">NEAU-YY642</strain>
    </source>
</reference>
<proteinExistence type="predicted"/>
<evidence type="ECO:0000256" key="1">
    <source>
        <dbReference type="SAM" id="MobiDB-lite"/>
    </source>
</evidence>
<keyword evidence="3" id="KW-0808">Transferase</keyword>
<dbReference type="PRINTS" id="PR00507">
    <property type="entry name" value="N12N6MTFRASE"/>
</dbReference>
<dbReference type="GO" id="GO:0016423">
    <property type="term" value="F:tRNA (guanine) methyltransferase activity"/>
    <property type="evidence" value="ECO:0007669"/>
    <property type="project" value="TreeGrafter"/>
</dbReference>
<sequence length="351" mass="38942">MDDTIHLEGIPGVVERLLQECHDIGKPLLDSISLTYPDSVVTHIKGPLRPLIELRLYSAFSIVLGPWEHDDPDHTRTVDALRHSRSHGVLGLLAGEEESIRFRVDAMPNRPALRDALESHLGWRNDPRNWQINLVRRGKLLLAQVGALYFSRRFPEMRRIPASTNPVVGALMIRLLKLRPGNTVWDPFCGAGTLLVEAAHTGLDLTLIGSDTSPEALAAAHANHPLFPTGTLLRADAASLPARPGTVDRVMANLPFGKRVGSHAANRTLYPRFLAELARVLTPDGRAVLLTEDKRLLRESVERTRDVRVLKEVTVSTGGLHPNAYTIERTRTARRKQRTSRTPATPSPNNR</sequence>
<name>A0A3M2LFM9_9ACTN</name>
<protein>
    <submittedName>
        <fullName evidence="3">Methyltransferase domain-containing protein</fullName>
    </submittedName>
</protein>
<feature type="domain" description="Ribosomal RNA large subunit methyltransferase K/L-like methyltransferase" evidence="2">
    <location>
        <begin position="161"/>
        <end position="322"/>
    </location>
</feature>
<dbReference type="GO" id="GO:0030488">
    <property type="term" value="P:tRNA methylation"/>
    <property type="evidence" value="ECO:0007669"/>
    <property type="project" value="TreeGrafter"/>
</dbReference>
<dbReference type="PANTHER" id="PTHR14911">
    <property type="entry name" value="THUMP DOMAIN-CONTAINING"/>
    <property type="match status" value="1"/>
</dbReference>
<dbReference type="SUPFAM" id="SSF53335">
    <property type="entry name" value="S-adenosyl-L-methionine-dependent methyltransferases"/>
    <property type="match status" value="1"/>
</dbReference>
<accession>A0A3M2LFM9</accession>
<dbReference type="Gene3D" id="3.40.50.150">
    <property type="entry name" value="Vaccinia Virus protein VP39"/>
    <property type="match status" value="1"/>
</dbReference>
<evidence type="ECO:0000313" key="4">
    <source>
        <dbReference type="Proteomes" id="UP000278673"/>
    </source>
</evidence>
<dbReference type="Proteomes" id="UP000278673">
    <property type="component" value="Unassembled WGS sequence"/>
</dbReference>
<dbReference type="InterPro" id="IPR000241">
    <property type="entry name" value="RlmKL-like_Mtase"/>
</dbReference>
<feature type="compositionally biased region" description="Polar residues" evidence="1">
    <location>
        <begin position="340"/>
        <end position="351"/>
    </location>
</feature>
<dbReference type="Pfam" id="PF01170">
    <property type="entry name" value="UPF0020"/>
    <property type="match status" value="1"/>
</dbReference>